<evidence type="ECO:0000256" key="5">
    <source>
        <dbReference type="ARBA" id="ARBA00022840"/>
    </source>
</evidence>
<evidence type="ECO:0000256" key="1">
    <source>
        <dbReference type="ARBA" id="ARBA00012513"/>
    </source>
</evidence>
<dbReference type="PROSITE" id="PS50011">
    <property type="entry name" value="PROTEIN_KINASE_DOM"/>
    <property type="match status" value="1"/>
</dbReference>
<dbReference type="SUPFAM" id="SSF56112">
    <property type="entry name" value="Protein kinase-like (PK-like)"/>
    <property type="match status" value="1"/>
</dbReference>
<evidence type="ECO:0000256" key="4">
    <source>
        <dbReference type="ARBA" id="ARBA00022777"/>
    </source>
</evidence>
<evidence type="ECO:0000256" key="2">
    <source>
        <dbReference type="ARBA" id="ARBA00022679"/>
    </source>
</evidence>
<protein>
    <recommendedName>
        <fullName evidence="1">non-specific serine/threonine protein kinase</fullName>
        <ecNumber evidence="1">2.7.11.1</ecNumber>
    </recommendedName>
</protein>
<feature type="domain" description="Protein kinase" evidence="6">
    <location>
        <begin position="1"/>
        <end position="241"/>
    </location>
</feature>
<dbReference type="PANTHER" id="PTHR43671:SF13">
    <property type="entry name" value="SERINE_THREONINE-PROTEIN KINASE NEK2"/>
    <property type="match status" value="1"/>
</dbReference>
<dbReference type="GO" id="GO:0005524">
    <property type="term" value="F:ATP binding"/>
    <property type="evidence" value="ECO:0007669"/>
    <property type="project" value="UniProtKB-KW"/>
</dbReference>
<evidence type="ECO:0000313" key="8">
    <source>
        <dbReference type="Proteomes" id="UP001140502"/>
    </source>
</evidence>
<keyword evidence="4" id="KW-0418">Kinase</keyword>
<proteinExistence type="predicted"/>
<dbReference type="GO" id="GO:0004674">
    <property type="term" value="F:protein serine/threonine kinase activity"/>
    <property type="evidence" value="ECO:0007669"/>
    <property type="project" value="UniProtKB-EC"/>
</dbReference>
<name>A0A9W9BSP6_9HYPO</name>
<keyword evidence="3" id="KW-0547">Nucleotide-binding</keyword>
<dbReference type="InterPro" id="IPR050660">
    <property type="entry name" value="NEK_Ser/Thr_kinase"/>
</dbReference>
<dbReference type="PANTHER" id="PTHR43671">
    <property type="entry name" value="SERINE/THREONINE-PROTEIN KINASE NEK"/>
    <property type="match status" value="1"/>
</dbReference>
<dbReference type="SUPFAM" id="SSF53300">
    <property type="entry name" value="vWA-like"/>
    <property type="match status" value="1"/>
</dbReference>
<dbReference type="OrthoDB" id="9992527at2759"/>
<dbReference type="EMBL" id="JAPEUR010000020">
    <property type="protein sequence ID" value="KAJ4327751.1"/>
    <property type="molecule type" value="Genomic_DNA"/>
</dbReference>
<evidence type="ECO:0000256" key="3">
    <source>
        <dbReference type="ARBA" id="ARBA00022741"/>
    </source>
</evidence>
<evidence type="ECO:0000259" key="6">
    <source>
        <dbReference type="PROSITE" id="PS50011"/>
    </source>
</evidence>
<dbReference type="InterPro" id="IPR011009">
    <property type="entry name" value="Kinase-like_dom_sf"/>
</dbReference>
<organism evidence="7 8">
    <name type="scientific">Fusarium piperis</name>
    <dbReference type="NCBI Taxonomy" id="1435070"/>
    <lineage>
        <taxon>Eukaryota</taxon>
        <taxon>Fungi</taxon>
        <taxon>Dikarya</taxon>
        <taxon>Ascomycota</taxon>
        <taxon>Pezizomycotina</taxon>
        <taxon>Sordariomycetes</taxon>
        <taxon>Hypocreomycetidae</taxon>
        <taxon>Hypocreales</taxon>
        <taxon>Nectriaceae</taxon>
        <taxon>Fusarium</taxon>
        <taxon>Fusarium solani species complex</taxon>
    </lineage>
</organism>
<dbReference type="InterPro" id="IPR000719">
    <property type="entry name" value="Prot_kinase_dom"/>
</dbReference>
<reference evidence="7" key="1">
    <citation type="submission" date="2022-10" db="EMBL/GenBank/DDBJ databases">
        <title>Tapping the CABI collections for fungal endophytes: first genome assemblies for Collariella, Neodidymelliopsis, Ascochyta clinopodiicola, Didymella pomorum, Didymosphaeria variabile, Neocosmospora piperis and Neocucurbitaria cava.</title>
        <authorList>
            <person name="Hill R."/>
        </authorList>
    </citation>
    <scope>NUCLEOTIDE SEQUENCE</scope>
    <source>
        <strain evidence="7">IMI 366586</strain>
    </source>
</reference>
<keyword evidence="8" id="KW-1185">Reference proteome</keyword>
<gene>
    <name evidence="7" type="ORF">N0V84_001860</name>
</gene>
<keyword evidence="2" id="KW-0808">Transferase</keyword>
<sequence>MMEPPRSPSDINKIWNAFSGALEGLHHLHFGAIDAGDQTIHQDITPENLLVSKTTSSQPYDVHFVIIDFGYSHTKGLRNSQDRWGIDLHGGQIYGSPESSHHADYTLHGRNRITPKVDIWSLGCVMSEAAVWIKYGRQGLEDPVDPRVEDVVRQLGNNVKGRDHIFFVDVSQSMGQHFRDITEKFKILAYLAKQFDPDGVEVCFSSEVPVIHKENTTKLQRRFNKQKWDQLSFEDRIGTFIDRIAIPRLSSWHQKIGLTKPKSLTIFVLTDGRWGGGKEGAAGVENPIFRLINVILREELSRTQVAIQFLRFGDDADGKRYLTYLDHCGTQYKCDCVDTKPIDGNIFDMFIGPINADIDGVGEDVP</sequence>
<evidence type="ECO:0000313" key="7">
    <source>
        <dbReference type="EMBL" id="KAJ4327751.1"/>
    </source>
</evidence>
<keyword evidence="5" id="KW-0067">ATP-binding</keyword>
<comment type="caution">
    <text evidence="7">The sequence shown here is derived from an EMBL/GenBank/DDBJ whole genome shotgun (WGS) entry which is preliminary data.</text>
</comment>
<dbReference type="EC" id="2.7.11.1" evidence="1"/>
<dbReference type="AlphaFoldDB" id="A0A9W9BSP6"/>
<dbReference type="Gene3D" id="1.10.510.10">
    <property type="entry name" value="Transferase(Phosphotransferase) domain 1"/>
    <property type="match status" value="1"/>
</dbReference>
<accession>A0A9W9BSP6</accession>
<dbReference type="Proteomes" id="UP001140502">
    <property type="component" value="Unassembled WGS sequence"/>
</dbReference>
<dbReference type="Pfam" id="PF00069">
    <property type="entry name" value="Pkinase"/>
    <property type="match status" value="1"/>
</dbReference>
<dbReference type="InterPro" id="IPR036465">
    <property type="entry name" value="vWFA_dom_sf"/>
</dbReference>